<dbReference type="AlphaFoldDB" id="A0A0F9JE35"/>
<keyword evidence="2" id="KW-0081">Bacteriolytic enzyme</keyword>
<evidence type="ECO:0000313" key="3">
    <source>
        <dbReference type="EMBL" id="KKM68064.1"/>
    </source>
</evidence>
<dbReference type="GO" id="GO:0031640">
    <property type="term" value="P:killing of cells of another organism"/>
    <property type="evidence" value="ECO:0007669"/>
    <property type="project" value="UniProtKB-KW"/>
</dbReference>
<dbReference type="SUPFAM" id="SSF53955">
    <property type="entry name" value="Lysozyme-like"/>
    <property type="match status" value="1"/>
</dbReference>
<dbReference type="InterPro" id="IPR052619">
    <property type="entry name" value="Phage_lysozyme-like"/>
</dbReference>
<accession>A0A0F9JE35</accession>
<dbReference type="InterPro" id="IPR023346">
    <property type="entry name" value="Lysozyme-like_dom_sf"/>
</dbReference>
<evidence type="ECO:0008006" key="4">
    <source>
        <dbReference type="Google" id="ProtNLM"/>
    </source>
</evidence>
<dbReference type="EMBL" id="LAZR01010235">
    <property type="protein sequence ID" value="KKM68064.1"/>
    <property type="molecule type" value="Genomic_DNA"/>
</dbReference>
<evidence type="ECO:0000256" key="1">
    <source>
        <dbReference type="ARBA" id="ARBA00022529"/>
    </source>
</evidence>
<sequence length="150" mass="17073">MANIDLLKKMLVLDEGKRNTVYPDSQGIMTIGIGRNLEDPGLSDQECYYLLDNDIQRRLVDSRIQSIIKDLDPVRACVIIDMSFMGISKLMGFVHMRGALSIKDFDEAEWQMLNSSKNKGEPSLWARQVGPRATRLAYMMKTGTIHEDYV</sequence>
<dbReference type="GO" id="GO:0042742">
    <property type="term" value="P:defense response to bacterium"/>
    <property type="evidence" value="ECO:0007669"/>
    <property type="project" value="UniProtKB-KW"/>
</dbReference>
<gene>
    <name evidence="3" type="ORF">LCGC14_1464610</name>
</gene>
<comment type="caution">
    <text evidence="3">The sequence shown here is derived from an EMBL/GenBank/DDBJ whole genome shotgun (WGS) entry which is preliminary data.</text>
</comment>
<dbReference type="GO" id="GO:0003796">
    <property type="term" value="F:lysozyme activity"/>
    <property type="evidence" value="ECO:0007669"/>
    <property type="project" value="InterPro"/>
</dbReference>
<keyword evidence="1" id="KW-0929">Antimicrobial</keyword>
<protein>
    <recommendedName>
        <fullName evidence="4">Lysozyme</fullName>
    </recommendedName>
</protein>
<evidence type="ECO:0000256" key="2">
    <source>
        <dbReference type="ARBA" id="ARBA00022638"/>
    </source>
</evidence>
<organism evidence="3">
    <name type="scientific">marine sediment metagenome</name>
    <dbReference type="NCBI Taxonomy" id="412755"/>
    <lineage>
        <taxon>unclassified sequences</taxon>
        <taxon>metagenomes</taxon>
        <taxon>ecological metagenomes</taxon>
    </lineage>
</organism>
<name>A0A0F9JE35_9ZZZZ</name>
<dbReference type="PANTHER" id="PTHR37406">
    <property type="entry name" value="T4-TYPE LYSOZYME 1-RELATED"/>
    <property type="match status" value="1"/>
</dbReference>
<dbReference type="Gene3D" id="1.10.530.40">
    <property type="match status" value="1"/>
</dbReference>
<proteinExistence type="predicted"/>
<dbReference type="PANTHER" id="PTHR37406:SF1">
    <property type="entry name" value="T4-TYPE LYSOZYME 1-RELATED"/>
    <property type="match status" value="1"/>
</dbReference>
<reference evidence="3" key="1">
    <citation type="journal article" date="2015" name="Nature">
        <title>Complex archaea that bridge the gap between prokaryotes and eukaryotes.</title>
        <authorList>
            <person name="Spang A."/>
            <person name="Saw J.H."/>
            <person name="Jorgensen S.L."/>
            <person name="Zaremba-Niedzwiedzka K."/>
            <person name="Martijn J."/>
            <person name="Lind A.E."/>
            <person name="van Eijk R."/>
            <person name="Schleper C."/>
            <person name="Guy L."/>
            <person name="Ettema T.J."/>
        </authorList>
    </citation>
    <scope>NUCLEOTIDE SEQUENCE</scope>
</reference>
<dbReference type="InterPro" id="IPR023347">
    <property type="entry name" value="Lysozyme_dom_sf"/>
</dbReference>